<evidence type="ECO:0000256" key="3">
    <source>
        <dbReference type="RuleBase" id="RU000363"/>
    </source>
</evidence>
<dbReference type="PRINTS" id="PR00081">
    <property type="entry name" value="GDHRDH"/>
</dbReference>
<accession>A0A9X7W2W2</accession>
<dbReference type="Pfam" id="PF00106">
    <property type="entry name" value="adh_short"/>
    <property type="match status" value="1"/>
</dbReference>
<dbReference type="InterPro" id="IPR036291">
    <property type="entry name" value="NAD(P)-bd_dom_sf"/>
</dbReference>
<comment type="similarity">
    <text evidence="1 3">Belongs to the short-chain dehydrogenases/reductases (SDR) family.</text>
</comment>
<evidence type="ECO:0000256" key="1">
    <source>
        <dbReference type="ARBA" id="ARBA00006484"/>
    </source>
</evidence>
<name>A0A9X7W2W2_9BACL</name>
<dbReference type="PANTHER" id="PTHR42760">
    <property type="entry name" value="SHORT-CHAIN DEHYDROGENASES/REDUCTASES FAMILY MEMBER"/>
    <property type="match status" value="1"/>
</dbReference>
<keyword evidence="2" id="KW-0560">Oxidoreductase</keyword>
<dbReference type="CDD" id="cd05233">
    <property type="entry name" value="SDR_c"/>
    <property type="match status" value="1"/>
</dbReference>
<evidence type="ECO:0000313" key="5">
    <source>
        <dbReference type="Proteomes" id="UP000663505"/>
    </source>
</evidence>
<gene>
    <name evidence="4" type="ORF">JZ786_10575</name>
</gene>
<dbReference type="PANTHER" id="PTHR42760:SF133">
    <property type="entry name" value="3-OXOACYL-[ACYL-CARRIER-PROTEIN] REDUCTASE"/>
    <property type="match status" value="1"/>
</dbReference>
<dbReference type="InterPro" id="IPR002347">
    <property type="entry name" value="SDR_fam"/>
</dbReference>
<dbReference type="PRINTS" id="PR00080">
    <property type="entry name" value="SDRFAMILY"/>
</dbReference>
<dbReference type="FunFam" id="3.40.50.720:FF:000084">
    <property type="entry name" value="Short-chain dehydrogenase reductase"/>
    <property type="match status" value="1"/>
</dbReference>
<dbReference type="SUPFAM" id="SSF51735">
    <property type="entry name" value="NAD(P)-binding Rossmann-fold domains"/>
    <property type="match status" value="1"/>
</dbReference>
<dbReference type="PROSITE" id="PS00061">
    <property type="entry name" value="ADH_SHORT"/>
    <property type="match status" value="1"/>
</dbReference>
<dbReference type="AlphaFoldDB" id="A0A9X7W2W2"/>
<dbReference type="GO" id="GO:0016616">
    <property type="term" value="F:oxidoreductase activity, acting on the CH-OH group of donors, NAD or NADP as acceptor"/>
    <property type="evidence" value="ECO:0007669"/>
    <property type="project" value="TreeGrafter"/>
</dbReference>
<evidence type="ECO:0000313" key="4">
    <source>
        <dbReference type="EMBL" id="QSO49320.1"/>
    </source>
</evidence>
<dbReference type="GO" id="GO:0008206">
    <property type="term" value="P:bile acid metabolic process"/>
    <property type="evidence" value="ECO:0007669"/>
    <property type="project" value="UniProtKB-ARBA"/>
</dbReference>
<evidence type="ECO:0000256" key="2">
    <source>
        <dbReference type="ARBA" id="ARBA00023002"/>
    </source>
</evidence>
<organism evidence="4 5">
    <name type="scientific">Alicyclobacillus mengziensis</name>
    <dbReference type="NCBI Taxonomy" id="2931921"/>
    <lineage>
        <taxon>Bacteria</taxon>
        <taxon>Bacillati</taxon>
        <taxon>Bacillota</taxon>
        <taxon>Bacilli</taxon>
        <taxon>Bacillales</taxon>
        <taxon>Alicyclobacillaceae</taxon>
        <taxon>Alicyclobacillus</taxon>
    </lineage>
</organism>
<dbReference type="Gene3D" id="3.40.50.720">
    <property type="entry name" value="NAD(P)-binding Rossmann-like Domain"/>
    <property type="match status" value="1"/>
</dbReference>
<dbReference type="EMBL" id="CP071182">
    <property type="protein sequence ID" value="QSO49320.1"/>
    <property type="molecule type" value="Genomic_DNA"/>
</dbReference>
<dbReference type="GO" id="GO:0048038">
    <property type="term" value="F:quinone binding"/>
    <property type="evidence" value="ECO:0007669"/>
    <property type="project" value="TreeGrafter"/>
</dbReference>
<protein>
    <submittedName>
        <fullName evidence="4">SDR family oxidoreductase</fullName>
    </submittedName>
</protein>
<proteinExistence type="inferred from homology"/>
<sequence length="249" mass="27263">MESYDFRNRVLVVTGGASGIGRGICTAFSDAGGTSVCLDVNEELALQVEQAYHGPGQIHSYTLDVRNPERVMETFKKIIKTFGRIDGLVLSAAIQPRVSISQMTDEQWHNVMDVNLNGVFYSCRAVLPHLQTQRYGSIVTFTSGLALQGWASTSAYSASKAALIGFTKSLAREMLPFNVRANVVHPGITDSPLFTDTKTPEELEFFKRNGGAIGSVQDVVQLLMFLLSDLSSSMTGLFINRDLIFPKSQ</sequence>
<reference evidence="4 5" key="1">
    <citation type="submission" date="2021-02" db="EMBL/GenBank/DDBJ databases">
        <title>Alicyclobacillus curvatus sp. nov. and Alicyclobacillus mengziensis sp. nov., two acidophilic bacteria isolated from acid mine drainage.</title>
        <authorList>
            <person name="Huang Y."/>
        </authorList>
    </citation>
    <scope>NUCLEOTIDE SEQUENCE [LARGE SCALE GENOMIC DNA]</scope>
    <source>
        <strain evidence="4 5">S30H14</strain>
    </source>
</reference>
<dbReference type="GO" id="GO:0006633">
    <property type="term" value="P:fatty acid biosynthetic process"/>
    <property type="evidence" value="ECO:0007669"/>
    <property type="project" value="TreeGrafter"/>
</dbReference>
<keyword evidence="5" id="KW-1185">Reference proteome</keyword>
<dbReference type="RefSeq" id="WP_206658631.1">
    <property type="nucleotide sequence ID" value="NZ_CP071182.1"/>
</dbReference>
<dbReference type="KEGG" id="afx:JZ786_10575"/>
<dbReference type="Proteomes" id="UP000663505">
    <property type="component" value="Chromosome"/>
</dbReference>
<dbReference type="InterPro" id="IPR020904">
    <property type="entry name" value="Sc_DH/Rdtase_CS"/>
</dbReference>